<evidence type="ECO:0000256" key="3">
    <source>
        <dbReference type="ARBA" id="ARBA00022475"/>
    </source>
</evidence>
<name>A0ABT7L414_9BACI</name>
<feature type="compositionally biased region" description="Acidic residues" evidence="8">
    <location>
        <begin position="81"/>
        <end position="92"/>
    </location>
</feature>
<keyword evidence="12" id="KW-1185">Reference proteome</keyword>
<keyword evidence="6 7" id="KW-0472">Membrane</keyword>
<evidence type="ECO:0000259" key="10">
    <source>
        <dbReference type="PROSITE" id="PS51123"/>
    </source>
</evidence>
<evidence type="ECO:0000256" key="7">
    <source>
        <dbReference type="PROSITE-ProRule" id="PRU00473"/>
    </source>
</evidence>
<evidence type="ECO:0000256" key="1">
    <source>
        <dbReference type="ARBA" id="ARBA00004162"/>
    </source>
</evidence>
<dbReference type="Gene3D" id="3.30.1330.60">
    <property type="entry name" value="OmpA-like domain"/>
    <property type="match status" value="1"/>
</dbReference>
<comment type="similarity">
    <text evidence="2">Belongs to the MotB family.</text>
</comment>
<keyword evidence="11" id="KW-0282">Flagellum</keyword>
<evidence type="ECO:0000256" key="6">
    <source>
        <dbReference type="ARBA" id="ARBA00023136"/>
    </source>
</evidence>
<evidence type="ECO:0000256" key="2">
    <source>
        <dbReference type="ARBA" id="ARBA00008914"/>
    </source>
</evidence>
<dbReference type="PANTHER" id="PTHR30329">
    <property type="entry name" value="STATOR ELEMENT OF FLAGELLAR MOTOR COMPLEX"/>
    <property type="match status" value="1"/>
</dbReference>
<keyword evidence="3" id="KW-1003">Cell membrane</keyword>
<dbReference type="CDD" id="cd07185">
    <property type="entry name" value="OmpA_C-like"/>
    <property type="match status" value="1"/>
</dbReference>
<keyword evidence="11" id="KW-0969">Cilium</keyword>
<organism evidence="11 12">
    <name type="scientific">Aquibacillus rhizosphaerae</name>
    <dbReference type="NCBI Taxonomy" id="3051431"/>
    <lineage>
        <taxon>Bacteria</taxon>
        <taxon>Bacillati</taxon>
        <taxon>Bacillota</taxon>
        <taxon>Bacilli</taxon>
        <taxon>Bacillales</taxon>
        <taxon>Bacillaceae</taxon>
        <taxon>Aquibacillus</taxon>
    </lineage>
</organism>
<dbReference type="InterPro" id="IPR025713">
    <property type="entry name" value="MotB-like_N_dom"/>
</dbReference>
<dbReference type="Proteomes" id="UP001235343">
    <property type="component" value="Unassembled WGS sequence"/>
</dbReference>
<dbReference type="SUPFAM" id="SSF103088">
    <property type="entry name" value="OmpA-like"/>
    <property type="match status" value="1"/>
</dbReference>
<dbReference type="RefSeq" id="WP_285931675.1">
    <property type="nucleotide sequence ID" value="NZ_JASTZU010000031.1"/>
</dbReference>
<dbReference type="PROSITE" id="PS51123">
    <property type="entry name" value="OMPA_2"/>
    <property type="match status" value="1"/>
</dbReference>
<feature type="domain" description="OmpA-like" evidence="10">
    <location>
        <begin position="130"/>
        <end position="252"/>
    </location>
</feature>
<dbReference type="InterPro" id="IPR050330">
    <property type="entry name" value="Bact_OuterMem_StrucFunc"/>
</dbReference>
<keyword evidence="11" id="KW-0966">Cell projection</keyword>
<comment type="subcellular location">
    <subcellularLocation>
        <location evidence="1">Cell membrane</location>
        <topology evidence="1">Single-pass membrane protein</topology>
    </subcellularLocation>
</comment>
<keyword evidence="5 9" id="KW-1133">Transmembrane helix</keyword>
<evidence type="ECO:0000313" key="11">
    <source>
        <dbReference type="EMBL" id="MDL4840594.1"/>
    </source>
</evidence>
<dbReference type="InterPro" id="IPR036737">
    <property type="entry name" value="OmpA-like_sf"/>
</dbReference>
<gene>
    <name evidence="11" type="primary">motB</name>
    <name evidence="11" type="ORF">QQS35_09060</name>
</gene>
<dbReference type="Pfam" id="PF13677">
    <property type="entry name" value="MotB_plug"/>
    <property type="match status" value="1"/>
</dbReference>
<dbReference type="InterPro" id="IPR006665">
    <property type="entry name" value="OmpA-like"/>
</dbReference>
<dbReference type="NCBIfam" id="NF005831">
    <property type="entry name" value="PRK07734.1"/>
    <property type="match status" value="1"/>
</dbReference>
<evidence type="ECO:0000256" key="5">
    <source>
        <dbReference type="ARBA" id="ARBA00022989"/>
    </source>
</evidence>
<comment type="caution">
    <text evidence="11">The sequence shown here is derived from an EMBL/GenBank/DDBJ whole genome shotgun (WGS) entry which is preliminary data.</text>
</comment>
<feature type="transmembrane region" description="Helical" evidence="9">
    <location>
        <begin position="21"/>
        <end position="43"/>
    </location>
</feature>
<reference evidence="11 12" key="1">
    <citation type="submission" date="2023-06" db="EMBL/GenBank/DDBJ databases">
        <title>Aquibacillus rhizosphaerae LR5S19.</title>
        <authorList>
            <person name="Sun J.-Q."/>
        </authorList>
    </citation>
    <scope>NUCLEOTIDE SEQUENCE [LARGE SCALE GENOMIC DNA]</scope>
    <source>
        <strain evidence="11 12">LR5S19</strain>
    </source>
</reference>
<keyword evidence="4 9" id="KW-0812">Transmembrane</keyword>
<accession>A0ABT7L414</accession>
<sequence>MNRREKVRKKKQHTEEHVDESWLIPYADMLTLLLALFIVLFAMSEIDAQKYKELSQVFKSEFASGNGTEGEGVGSSTAPSEDVEETEVSNDSEVDKGIEELYHLQVLQDEINQYIGENNLAKVLGTELTDEGLLIVILNDVFFDSGSAKVKAGGREIADEVAQFLYTDPPHQIVVSGHTDNQPIQSSEFSSNWELSVMRAVNFMQLLLENENLGPERFSAKGYGEQKPTVSNSDEANRAKNRRVEVLVLPNYEINTGGIEKE</sequence>
<evidence type="ECO:0000256" key="4">
    <source>
        <dbReference type="ARBA" id="ARBA00022692"/>
    </source>
</evidence>
<evidence type="ECO:0000256" key="9">
    <source>
        <dbReference type="SAM" id="Phobius"/>
    </source>
</evidence>
<feature type="region of interest" description="Disordered" evidence="8">
    <location>
        <begin position="65"/>
        <end position="94"/>
    </location>
</feature>
<feature type="region of interest" description="Disordered" evidence="8">
    <location>
        <begin position="218"/>
        <end position="237"/>
    </location>
</feature>
<proteinExistence type="inferred from homology"/>
<dbReference type="Pfam" id="PF00691">
    <property type="entry name" value="OmpA"/>
    <property type="match status" value="1"/>
</dbReference>
<dbReference type="PANTHER" id="PTHR30329:SF21">
    <property type="entry name" value="LIPOPROTEIN YIAD-RELATED"/>
    <property type="match status" value="1"/>
</dbReference>
<dbReference type="EMBL" id="JASTZU010000031">
    <property type="protein sequence ID" value="MDL4840594.1"/>
    <property type="molecule type" value="Genomic_DNA"/>
</dbReference>
<evidence type="ECO:0000313" key="12">
    <source>
        <dbReference type="Proteomes" id="UP001235343"/>
    </source>
</evidence>
<evidence type="ECO:0000256" key="8">
    <source>
        <dbReference type="SAM" id="MobiDB-lite"/>
    </source>
</evidence>
<protein>
    <submittedName>
        <fullName evidence="11">Flagellar motor protein MotB</fullName>
    </submittedName>
</protein>